<name>A0A225WNI5_9STRA</name>
<dbReference type="EMBL" id="NBNE01000529">
    <property type="protein sequence ID" value="OWZ18838.1"/>
    <property type="molecule type" value="Genomic_DNA"/>
</dbReference>
<comment type="caution">
    <text evidence="1">The sequence shown here is derived from an EMBL/GenBank/DDBJ whole genome shotgun (WGS) entry which is preliminary data.</text>
</comment>
<accession>A0A225WNI5</accession>
<sequence>MTSSKTRKRAEKKPWKDVALILEEDWKIYSKPLACTEGQPYKPKGKEKHSHNRVRDTKGMARVNVRVTMSLSGS</sequence>
<reference evidence="2" key="1">
    <citation type="submission" date="2017-03" db="EMBL/GenBank/DDBJ databases">
        <title>Phytopthora megakarya and P. palmivora, two closely related causual agents of cacao black pod achieved similar genome size and gene model numbers by different mechanisms.</title>
        <authorList>
            <person name="Ali S."/>
            <person name="Shao J."/>
            <person name="Larry D.J."/>
            <person name="Kronmiller B."/>
            <person name="Shen D."/>
            <person name="Strem M.D."/>
            <person name="Melnick R.L."/>
            <person name="Guiltinan M.J."/>
            <person name="Tyler B.M."/>
            <person name="Meinhardt L.W."/>
            <person name="Bailey B.A."/>
        </authorList>
    </citation>
    <scope>NUCLEOTIDE SEQUENCE [LARGE SCALE GENOMIC DNA]</scope>
    <source>
        <strain evidence="2">zdho120</strain>
    </source>
</reference>
<evidence type="ECO:0000313" key="1">
    <source>
        <dbReference type="EMBL" id="OWZ18838.1"/>
    </source>
</evidence>
<proteinExistence type="predicted"/>
<evidence type="ECO:0000313" key="2">
    <source>
        <dbReference type="Proteomes" id="UP000198211"/>
    </source>
</evidence>
<dbReference type="Proteomes" id="UP000198211">
    <property type="component" value="Unassembled WGS sequence"/>
</dbReference>
<organism evidence="1 2">
    <name type="scientific">Phytophthora megakarya</name>
    <dbReference type="NCBI Taxonomy" id="4795"/>
    <lineage>
        <taxon>Eukaryota</taxon>
        <taxon>Sar</taxon>
        <taxon>Stramenopiles</taxon>
        <taxon>Oomycota</taxon>
        <taxon>Peronosporomycetes</taxon>
        <taxon>Peronosporales</taxon>
        <taxon>Peronosporaceae</taxon>
        <taxon>Phytophthora</taxon>
    </lineage>
</organism>
<keyword evidence="2" id="KW-1185">Reference proteome</keyword>
<gene>
    <name evidence="1" type="ORF">PHMEG_0007004</name>
</gene>
<protein>
    <submittedName>
        <fullName evidence="1">Uncharacterized protein</fullName>
    </submittedName>
</protein>
<dbReference type="AlphaFoldDB" id="A0A225WNI5"/>